<proteinExistence type="predicted"/>
<dbReference type="InterPro" id="IPR021284">
    <property type="entry name" value="DUF2750"/>
</dbReference>
<comment type="caution">
    <text evidence="1">The sequence shown here is derived from an EMBL/GenBank/DDBJ whole genome shotgun (WGS) entry which is preliminary data.</text>
</comment>
<dbReference type="AlphaFoldDB" id="A0A401G2H0"/>
<dbReference type="Pfam" id="PF11042">
    <property type="entry name" value="DUF2750"/>
    <property type="match status" value="1"/>
</dbReference>
<evidence type="ECO:0000313" key="2">
    <source>
        <dbReference type="Proteomes" id="UP000288096"/>
    </source>
</evidence>
<dbReference type="Proteomes" id="UP000288096">
    <property type="component" value="Unassembled WGS sequence"/>
</dbReference>
<organism evidence="1 2">
    <name type="scientific">Desulfonema ishimotonii</name>
    <dbReference type="NCBI Taxonomy" id="45657"/>
    <lineage>
        <taxon>Bacteria</taxon>
        <taxon>Pseudomonadati</taxon>
        <taxon>Thermodesulfobacteriota</taxon>
        <taxon>Desulfobacteria</taxon>
        <taxon>Desulfobacterales</taxon>
        <taxon>Desulfococcaceae</taxon>
        <taxon>Desulfonema</taxon>
    </lineage>
</organism>
<protein>
    <submittedName>
        <fullName evidence="1">DUF2750 domain-containing protein</fullName>
    </submittedName>
</protein>
<dbReference type="EMBL" id="BEXT01000001">
    <property type="protein sequence ID" value="GBC63448.1"/>
    <property type="molecule type" value="Genomic_DNA"/>
</dbReference>
<keyword evidence="2" id="KW-1185">Reference proteome</keyword>
<sequence length="131" mass="15669">MHEKQIENLLNLSAEERYDFFIRHCAGFEEVWGLSVEDDNWIVFRDKDGDDVFPVWPHTDLAEVCCFDEHKDLNAKPRRIQLDEFLQECIPEMVADKIWFGIFFNHKREGLIIDGNRLKKALEEEVRTVWE</sequence>
<gene>
    <name evidence="1" type="ORF">DENIS_4442</name>
</gene>
<reference evidence="2" key="2">
    <citation type="submission" date="2019-01" db="EMBL/GenBank/DDBJ databases">
        <title>Genome sequence of Desulfonema ishimotonii strain Tokyo 01.</title>
        <authorList>
            <person name="Fukui M."/>
        </authorList>
    </citation>
    <scope>NUCLEOTIDE SEQUENCE [LARGE SCALE GENOMIC DNA]</scope>
    <source>
        <strain evidence="2">Tokyo 01</strain>
    </source>
</reference>
<name>A0A401G2H0_9BACT</name>
<reference evidence="2" key="1">
    <citation type="submission" date="2017-11" db="EMBL/GenBank/DDBJ databases">
        <authorList>
            <person name="Watanabe M."/>
            <person name="Kojima H."/>
        </authorList>
    </citation>
    <scope>NUCLEOTIDE SEQUENCE [LARGE SCALE GENOMIC DNA]</scope>
    <source>
        <strain evidence="2">Tokyo 01</strain>
    </source>
</reference>
<accession>A0A401G2H0</accession>
<evidence type="ECO:0000313" key="1">
    <source>
        <dbReference type="EMBL" id="GBC63448.1"/>
    </source>
</evidence>